<dbReference type="InterPro" id="IPR015375">
    <property type="entry name" value="NADH_PPase-like_N"/>
</dbReference>
<evidence type="ECO:0000256" key="6">
    <source>
        <dbReference type="ARBA" id="ARBA00022801"/>
    </source>
</evidence>
<evidence type="ECO:0000256" key="1">
    <source>
        <dbReference type="ARBA" id="ARBA00001946"/>
    </source>
</evidence>
<name>A0A0C3AXU1_PILCF</name>
<dbReference type="PROSITE" id="PS51462">
    <property type="entry name" value="NUDIX"/>
    <property type="match status" value="1"/>
</dbReference>
<keyword evidence="7" id="KW-0460">Magnesium</keyword>
<comment type="cofactor">
    <cofactor evidence="1">
        <name>Mg(2+)</name>
        <dbReference type="ChEBI" id="CHEBI:18420"/>
    </cofactor>
</comment>
<evidence type="ECO:0000256" key="7">
    <source>
        <dbReference type="ARBA" id="ARBA00022842"/>
    </source>
</evidence>
<evidence type="ECO:0000256" key="4">
    <source>
        <dbReference type="ARBA" id="ARBA00012381"/>
    </source>
</evidence>
<evidence type="ECO:0000313" key="12">
    <source>
        <dbReference type="Proteomes" id="UP000054166"/>
    </source>
</evidence>
<dbReference type="InterPro" id="IPR050241">
    <property type="entry name" value="NAD-cap_RNA_hydrolase_NudC"/>
</dbReference>
<dbReference type="GO" id="GO:0019677">
    <property type="term" value="P:NAD+ catabolic process"/>
    <property type="evidence" value="ECO:0007669"/>
    <property type="project" value="TreeGrafter"/>
</dbReference>
<organism evidence="11 12">
    <name type="scientific">Piloderma croceum (strain F 1598)</name>
    <dbReference type="NCBI Taxonomy" id="765440"/>
    <lineage>
        <taxon>Eukaryota</taxon>
        <taxon>Fungi</taxon>
        <taxon>Dikarya</taxon>
        <taxon>Basidiomycota</taxon>
        <taxon>Agaricomycotina</taxon>
        <taxon>Agaricomycetes</taxon>
        <taxon>Agaricomycetidae</taxon>
        <taxon>Atheliales</taxon>
        <taxon>Atheliaceae</taxon>
        <taxon>Piloderma</taxon>
    </lineage>
</organism>
<dbReference type="GO" id="GO:0006742">
    <property type="term" value="P:NADP+ catabolic process"/>
    <property type="evidence" value="ECO:0007669"/>
    <property type="project" value="TreeGrafter"/>
</dbReference>
<dbReference type="EMBL" id="KN833013">
    <property type="protein sequence ID" value="KIM78828.1"/>
    <property type="molecule type" value="Genomic_DNA"/>
</dbReference>
<dbReference type="PANTHER" id="PTHR42904:SF6">
    <property type="entry name" value="NAD-CAPPED RNA HYDROLASE NUDT12"/>
    <property type="match status" value="1"/>
</dbReference>
<dbReference type="STRING" id="765440.A0A0C3AXU1"/>
<evidence type="ECO:0000256" key="8">
    <source>
        <dbReference type="ARBA" id="ARBA00023027"/>
    </source>
</evidence>
<evidence type="ECO:0000313" key="11">
    <source>
        <dbReference type="EMBL" id="KIM78828.1"/>
    </source>
</evidence>
<comment type="cofactor">
    <cofactor evidence="2">
        <name>Zn(2+)</name>
        <dbReference type="ChEBI" id="CHEBI:29105"/>
    </cofactor>
</comment>
<dbReference type="InterPro" id="IPR020084">
    <property type="entry name" value="NUDIX_hydrolase_CS"/>
</dbReference>
<keyword evidence="8" id="KW-0520">NAD</keyword>
<dbReference type="AlphaFoldDB" id="A0A0C3AXU1"/>
<sequence length="464" mass="51097">MAETFVNFLGGSPINRLSWLRPSQAVLNAIIVAPATRWLLFNSGQPLVISRAGSARRILAYLSTDDVRPLLGPEPFFGQGKDERESAPTGVSVLEAGRHRGVVIVFLGLQEPQTGSISNALPSSDFTDPKSAVANLNGTPFFSVDVADLEEDKVKEVLKSSSLGRNRETLVFSEPRAAVNDLDEFNAAIFAEARSMVDWNQRNKFCPACGSPTYSIWAGWKLSCSSLLPWADNKARKPCPTVKGLHNFAHPRTDPVVIMLAIDESGDKVLLGRNKKFPGKFYSALAGFMEPGESLEDAVKREMWEEAGVKVWNIRYHSGQPWPYPASLMVGFYATADSSQPIRLDLDNELEDARWYTREDILAVLSHPTGTTFSRRDYKALNDREDGTYKEMNQSQQSASVPAHSNPIIFPKELSGAESQAMASKEEEPPFRVPPMTAIAGALIRHWAEGKMQGNSAIVKKGNL</sequence>
<dbReference type="InParanoid" id="A0A0C3AXU1"/>
<reference evidence="12" key="2">
    <citation type="submission" date="2015-01" db="EMBL/GenBank/DDBJ databases">
        <title>Evolutionary Origins and Diversification of the Mycorrhizal Mutualists.</title>
        <authorList>
            <consortium name="DOE Joint Genome Institute"/>
            <consortium name="Mycorrhizal Genomics Consortium"/>
            <person name="Kohler A."/>
            <person name="Kuo A."/>
            <person name="Nagy L.G."/>
            <person name="Floudas D."/>
            <person name="Copeland A."/>
            <person name="Barry K.W."/>
            <person name="Cichocki N."/>
            <person name="Veneault-Fourrey C."/>
            <person name="LaButti K."/>
            <person name="Lindquist E.A."/>
            <person name="Lipzen A."/>
            <person name="Lundell T."/>
            <person name="Morin E."/>
            <person name="Murat C."/>
            <person name="Riley R."/>
            <person name="Ohm R."/>
            <person name="Sun H."/>
            <person name="Tunlid A."/>
            <person name="Henrissat B."/>
            <person name="Grigoriev I.V."/>
            <person name="Hibbett D.S."/>
            <person name="Martin F."/>
        </authorList>
    </citation>
    <scope>NUCLEOTIDE SEQUENCE [LARGE SCALE GENOMIC DNA]</scope>
    <source>
        <strain evidence="12">F 1598</strain>
    </source>
</reference>
<dbReference type="GO" id="GO:0035529">
    <property type="term" value="F:NADH pyrophosphatase activity"/>
    <property type="evidence" value="ECO:0007669"/>
    <property type="project" value="TreeGrafter"/>
</dbReference>
<keyword evidence="5" id="KW-0479">Metal-binding</keyword>
<evidence type="ECO:0000256" key="5">
    <source>
        <dbReference type="ARBA" id="ARBA00022723"/>
    </source>
</evidence>
<keyword evidence="6" id="KW-0378">Hydrolase</keyword>
<dbReference type="NCBIfam" id="NF001299">
    <property type="entry name" value="PRK00241.1"/>
    <property type="match status" value="1"/>
</dbReference>
<accession>A0A0C3AXU1</accession>
<evidence type="ECO:0000256" key="2">
    <source>
        <dbReference type="ARBA" id="ARBA00001947"/>
    </source>
</evidence>
<dbReference type="Gene3D" id="3.90.79.10">
    <property type="entry name" value="Nucleoside Triphosphate Pyrophosphohydrolase"/>
    <property type="match status" value="1"/>
</dbReference>
<dbReference type="FunCoup" id="A0A0C3AXU1">
    <property type="interactions" value="88"/>
</dbReference>
<dbReference type="InterPro" id="IPR015797">
    <property type="entry name" value="NUDIX_hydrolase-like_dom_sf"/>
</dbReference>
<keyword evidence="12" id="KW-1185">Reference proteome</keyword>
<dbReference type="HOGENOM" id="CLU_037162_0_2_1"/>
<dbReference type="OrthoDB" id="10249612at2759"/>
<dbReference type="PANTHER" id="PTHR42904">
    <property type="entry name" value="NUDIX HYDROLASE, NUDC SUBFAMILY"/>
    <property type="match status" value="1"/>
</dbReference>
<evidence type="ECO:0000256" key="9">
    <source>
        <dbReference type="ARBA" id="ARBA00023679"/>
    </source>
</evidence>
<evidence type="ECO:0000256" key="3">
    <source>
        <dbReference type="ARBA" id="ARBA00009595"/>
    </source>
</evidence>
<dbReference type="InterPro" id="IPR049734">
    <property type="entry name" value="NudC-like_C"/>
</dbReference>
<dbReference type="PROSITE" id="PS00893">
    <property type="entry name" value="NUDIX_BOX"/>
    <property type="match status" value="1"/>
</dbReference>
<protein>
    <recommendedName>
        <fullName evidence="4">NAD(+) diphosphatase</fullName>
        <ecNumber evidence="4">3.6.1.22</ecNumber>
    </recommendedName>
</protein>
<dbReference type="GO" id="GO:0005829">
    <property type="term" value="C:cytosol"/>
    <property type="evidence" value="ECO:0007669"/>
    <property type="project" value="TreeGrafter"/>
</dbReference>
<feature type="domain" description="Nudix hydrolase" evidence="10">
    <location>
        <begin position="251"/>
        <end position="379"/>
    </location>
</feature>
<dbReference type="EC" id="3.6.1.22" evidence="4"/>
<gene>
    <name evidence="11" type="ORF">PILCRDRAFT_823936</name>
</gene>
<dbReference type="GO" id="GO:0046872">
    <property type="term" value="F:metal ion binding"/>
    <property type="evidence" value="ECO:0007669"/>
    <property type="project" value="UniProtKB-KW"/>
</dbReference>
<dbReference type="CDD" id="cd03429">
    <property type="entry name" value="NUDIX_NADH_pyrophosphatase_Nudt13"/>
    <property type="match status" value="1"/>
</dbReference>
<dbReference type="GO" id="GO:0005777">
    <property type="term" value="C:peroxisome"/>
    <property type="evidence" value="ECO:0007669"/>
    <property type="project" value="TreeGrafter"/>
</dbReference>
<dbReference type="InterPro" id="IPR000086">
    <property type="entry name" value="NUDIX_hydrolase_dom"/>
</dbReference>
<dbReference type="Pfam" id="PF00293">
    <property type="entry name" value="NUDIX"/>
    <property type="match status" value="1"/>
</dbReference>
<evidence type="ECO:0000259" key="10">
    <source>
        <dbReference type="PROSITE" id="PS51462"/>
    </source>
</evidence>
<dbReference type="Proteomes" id="UP000054166">
    <property type="component" value="Unassembled WGS sequence"/>
</dbReference>
<proteinExistence type="inferred from homology"/>
<dbReference type="Gene3D" id="3.90.79.20">
    <property type="match status" value="1"/>
</dbReference>
<dbReference type="SUPFAM" id="SSF55811">
    <property type="entry name" value="Nudix"/>
    <property type="match status" value="1"/>
</dbReference>
<reference evidence="11 12" key="1">
    <citation type="submission" date="2014-04" db="EMBL/GenBank/DDBJ databases">
        <authorList>
            <consortium name="DOE Joint Genome Institute"/>
            <person name="Kuo A."/>
            <person name="Tarkka M."/>
            <person name="Buscot F."/>
            <person name="Kohler A."/>
            <person name="Nagy L.G."/>
            <person name="Floudas D."/>
            <person name="Copeland A."/>
            <person name="Barry K.W."/>
            <person name="Cichocki N."/>
            <person name="Veneault-Fourrey C."/>
            <person name="LaButti K."/>
            <person name="Lindquist E.A."/>
            <person name="Lipzen A."/>
            <person name="Lundell T."/>
            <person name="Morin E."/>
            <person name="Murat C."/>
            <person name="Sun H."/>
            <person name="Tunlid A."/>
            <person name="Henrissat B."/>
            <person name="Grigoriev I.V."/>
            <person name="Hibbett D.S."/>
            <person name="Martin F."/>
            <person name="Nordberg H.P."/>
            <person name="Cantor M.N."/>
            <person name="Hua S.X."/>
        </authorList>
    </citation>
    <scope>NUCLEOTIDE SEQUENCE [LARGE SCALE GENOMIC DNA]</scope>
    <source>
        <strain evidence="11 12">F 1598</strain>
    </source>
</reference>
<comment type="similarity">
    <text evidence="3">Belongs to the Nudix hydrolase family. NudC subfamily.</text>
</comment>
<comment type="catalytic activity">
    <reaction evidence="9">
        <text>a 5'-end NAD(+)-phospho-ribonucleoside in mRNA + H2O = a 5'-end phospho-adenosine-phospho-ribonucleoside in mRNA + beta-nicotinamide D-ribonucleotide + 2 H(+)</text>
        <dbReference type="Rhea" id="RHEA:60876"/>
        <dbReference type="Rhea" id="RHEA-COMP:15698"/>
        <dbReference type="Rhea" id="RHEA-COMP:15719"/>
        <dbReference type="ChEBI" id="CHEBI:14649"/>
        <dbReference type="ChEBI" id="CHEBI:15377"/>
        <dbReference type="ChEBI" id="CHEBI:15378"/>
        <dbReference type="ChEBI" id="CHEBI:144029"/>
        <dbReference type="ChEBI" id="CHEBI:144051"/>
    </reaction>
    <physiologicalReaction direction="left-to-right" evidence="9">
        <dbReference type="Rhea" id="RHEA:60877"/>
    </physiologicalReaction>
</comment>
<dbReference type="Pfam" id="PF09296">
    <property type="entry name" value="NUDIX-like"/>
    <property type="match status" value="1"/>
</dbReference>